<protein>
    <recommendedName>
        <fullName evidence="4">Type I restriction modification DNA specificity domain-containing protein</fullName>
    </recommendedName>
</protein>
<dbReference type="PANTHER" id="PTHR30408:SF13">
    <property type="entry name" value="TYPE I RESTRICTION ENZYME HINDI SPECIFICITY SUBUNIT"/>
    <property type="match status" value="1"/>
</dbReference>
<dbReference type="SUPFAM" id="SSF116734">
    <property type="entry name" value="DNA methylase specificity domain"/>
    <property type="match status" value="2"/>
</dbReference>
<evidence type="ECO:0000259" key="4">
    <source>
        <dbReference type="Pfam" id="PF01420"/>
    </source>
</evidence>
<evidence type="ECO:0000313" key="5">
    <source>
        <dbReference type="EMBL" id="MYL35560.1"/>
    </source>
</evidence>
<dbReference type="CDD" id="cd17517">
    <property type="entry name" value="RMtype1_S_EcoKI_StySPI-TRD2-CR2_like"/>
    <property type="match status" value="1"/>
</dbReference>
<dbReference type="Pfam" id="PF01420">
    <property type="entry name" value="Methylase_S"/>
    <property type="match status" value="2"/>
</dbReference>
<proteinExistence type="inferred from homology"/>
<dbReference type="Gene3D" id="3.90.220.20">
    <property type="entry name" value="DNA methylase specificity domains"/>
    <property type="match status" value="2"/>
</dbReference>
<dbReference type="RefSeq" id="WP_160849441.1">
    <property type="nucleotide sequence ID" value="NZ_WMEQ01000018.1"/>
</dbReference>
<gene>
    <name evidence="5" type="ORF">GLW05_18440</name>
</gene>
<keyword evidence="2" id="KW-0680">Restriction system</keyword>
<sequence length="400" mass="45646">MIWEKVPFESLYLIPSRNGLTRPQRVRGSGHKMVNMGELFKYDRITSDIEMELVPMNNKELTNTVLESGDILFARQSLVREGAGKCSIILDVNEVLTFESHLIRIRLNTKVANPLFYYYYFSSSVSNMQTIIQQCAQAGIRGSELTKLEVHKPPMVIQNKIANILSAYDDLIELNNRRIKLLYNAGKNLYKQWFIHFKYPGSHINEAFKSWSKQKINDIGKVITGKTPSTKNPDFYGGEVPFIKTPDMHGNIFITKTGNYLTELGAGAQKNKYIPENTLIVSCIGTIGVVAITSQASQTNQQINSVILNKNYYLYYCYYAFQSLKEQMEALGGGATMSNVNKTKFENLEIVFPEENLLQDFNDLCEPIFEQILNLQKQNEKLSQARDLLVNRLMRGEIKV</sequence>
<dbReference type="Gene3D" id="1.10.287.1120">
    <property type="entry name" value="Bipartite methylase S protein"/>
    <property type="match status" value="1"/>
</dbReference>
<dbReference type="Proteomes" id="UP000468638">
    <property type="component" value="Unassembled WGS sequence"/>
</dbReference>
<dbReference type="InterPro" id="IPR044946">
    <property type="entry name" value="Restrct_endonuc_typeI_TRD_sf"/>
</dbReference>
<dbReference type="InterPro" id="IPR052021">
    <property type="entry name" value="Type-I_RS_S_subunit"/>
</dbReference>
<dbReference type="AlphaFoldDB" id="A0A6I5A5G2"/>
<evidence type="ECO:0000313" key="6">
    <source>
        <dbReference type="Proteomes" id="UP000468638"/>
    </source>
</evidence>
<dbReference type="CDD" id="cd17251">
    <property type="entry name" value="RMtype1_S_HinAWORF1578P-TRD2-CR2_like"/>
    <property type="match status" value="1"/>
</dbReference>
<comment type="caution">
    <text evidence="5">The sequence shown here is derived from an EMBL/GenBank/DDBJ whole genome shotgun (WGS) entry which is preliminary data.</text>
</comment>
<dbReference type="GO" id="GO:0003677">
    <property type="term" value="F:DNA binding"/>
    <property type="evidence" value="ECO:0007669"/>
    <property type="project" value="UniProtKB-KW"/>
</dbReference>
<dbReference type="InterPro" id="IPR000055">
    <property type="entry name" value="Restrct_endonuc_typeI_TRD"/>
</dbReference>
<organism evidence="5 6">
    <name type="scientific">Pontibacillus yanchengensis</name>
    <dbReference type="NCBI Taxonomy" id="462910"/>
    <lineage>
        <taxon>Bacteria</taxon>
        <taxon>Bacillati</taxon>
        <taxon>Bacillota</taxon>
        <taxon>Bacilli</taxon>
        <taxon>Bacillales</taxon>
        <taxon>Bacillaceae</taxon>
        <taxon>Pontibacillus</taxon>
    </lineage>
</organism>
<keyword evidence="3" id="KW-0238">DNA-binding</keyword>
<dbReference type="GO" id="GO:0009307">
    <property type="term" value="P:DNA restriction-modification system"/>
    <property type="evidence" value="ECO:0007669"/>
    <property type="project" value="UniProtKB-KW"/>
</dbReference>
<evidence type="ECO:0000256" key="2">
    <source>
        <dbReference type="ARBA" id="ARBA00022747"/>
    </source>
</evidence>
<dbReference type="OrthoDB" id="9795776at2"/>
<dbReference type="PANTHER" id="PTHR30408">
    <property type="entry name" value="TYPE-1 RESTRICTION ENZYME ECOKI SPECIFICITY PROTEIN"/>
    <property type="match status" value="1"/>
</dbReference>
<name>A0A6I5A5G2_9BACI</name>
<evidence type="ECO:0000256" key="3">
    <source>
        <dbReference type="ARBA" id="ARBA00023125"/>
    </source>
</evidence>
<accession>A0A6I5A5G2</accession>
<reference evidence="5 6" key="1">
    <citation type="submission" date="2019-11" db="EMBL/GenBank/DDBJ databases">
        <title>Genome sequences of 17 halophilic strains isolated from different environments.</title>
        <authorList>
            <person name="Furrow R.E."/>
        </authorList>
    </citation>
    <scope>NUCLEOTIDE SEQUENCE [LARGE SCALE GENOMIC DNA]</scope>
    <source>
        <strain evidence="5 6">22514_16_FS</strain>
    </source>
</reference>
<feature type="domain" description="Type I restriction modification DNA specificity" evidence="4">
    <location>
        <begin position="210"/>
        <end position="354"/>
    </location>
</feature>
<feature type="domain" description="Type I restriction modification DNA specificity" evidence="4">
    <location>
        <begin position="63"/>
        <end position="180"/>
    </location>
</feature>
<evidence type="ECO:0000256" key="1">
    <source>
        <dbReference type="ARBA" id="ARBA00010923"/>
    </source>
</evidence>
<dbReference type="EMBL" id="WMEQ01000018">
    <property type="protein sequence ID" value="MYL35560.1"/>
    <property type="molecule type" value="Genomic_DNA"/>
</dbReference>
<comment type="similarity">
    <text evidence="1">Belongs to the type-I restriction system S methylase family.</text>
</comment>